<accession>A0A0A6NXY5</accession>
<name>A0A0A6NXY5_9GAMM</name>
<dbReference type="GO" id="GO:0005886">
    <property type="term" value="C:plasma membrane"/>
    <property type="evidence" value="ECO:0007669"/>
    <property type="project" value="TreeGrafter"/>
</dbReference>
<dbReference type="PANTHER" id="PTHR32063">
    <property type="match status" value="1"/>
</dbReference>
<feature type="transmembrane region" description="Helical" evidence="1">
    <location>
        <begin position="390"/>
        <end position="411"/>
    </location>
</feature>
<comment type="caution">
    <text evidence="2">The sequence shown here is derived from an EMBL/GenBank/DDBJ whole genome shotgun (WGS) entry which is preliminary data.</text>
</comment>
<feature type="transmembrane region" description="Helical" evidence="1">
    <location>
        <begin position="848"/>
        <end position="865"/>
    </location>
</feature>
<dbReference type="SUPFAM" id="SSF82693">
    <property type="entry name" value="Multidrug efflux transporter AcrB pore domain, PN1, PN2, PC1 and PC2 subdomains"/>
    <property type="match status" value="3"/>
</dbReference>
<keyword evidence="1" id="KW-0472">Membrane</keyword>
<dbReference type="Gene3D" id="3.30.70.1440">
    <property type="entry name" value="Multidrug efflux transporter AcrB pore domain"/>
    <property type="match status" value="1"/>
</dbReference>
<evidence type="ECO:0000313" key="2">
    <source>
        <dbReference type="EMBL" id="KHD03418.2"/>
    </source>
</evidence>
<dbReference type="PRINTS" id="PR00702">
    <property type="entry name" value="ACRIFLAVINRP"/>
</dbReference>
<feature type="transmembrane region" description="Helical" evidence="1">
    <location>
        <begin position="12"/>
        <end position="36"/>
    </location>
</feature>
<feature type="transmembrane region" description="Helical" evidence="1">
    <location>
        <begin position="975"/>
        <end position="1001"/>
    </location>
</feature>
<dbReference type="Gene3D" id="3.30.70.1430">
    <property type="entry name" value="Multidrug efflux transporter AcrB pore domain"/>
    <property type="match status" value="2"/>
</dbReference>
<dbReference type="SUPFAM" id="SSF82714">
    <property type="entry name" value="Multidrug efflux transporter AcrB TolC docking domain, DN and DC subdomains"/>
    <property type="match status" value="2"/>
</dbReference>
<dbReference type="Proteomes" id="UP000030428">
    <property type="component" value="Unassembled WGS sequence"/>
</dbReference>
<feature type="transmembrane region" description="Helical" evidence="1">
    <location>
        <begin position="898"/>
        <end position="922"/>
    </location>
</feature>
<dbReference type="AlphaFoldDB" id="A0A0A6NXY5"/>
<gene>
    <name evidence="2" type="ORF">PN36_21470</name>
</gene>
<reference evidence="2 3" key="1">
    <citation type="journal article" date="2016" name="Front. Microbiol.">
        <title>Single-Cell (Meta-)Genomics of a Dimorphic Candidatus Thiomargarita nelsonii Reveals Genomic Plasticity.</title>
        <authorList>
            <person name="Flood B.E."/>
            <person name="Fliss P."/>
            <person name="Jones D.S."/>
            <person name="Dick G.J."/>
            <person name="Jain S."/>
            <person name="Kaster A.K."/>
            <person name="Winkel M."/>
            <person name="Mussmann M."/>
            <person name="Bailey J."/>
        </authorList>
    </citation>
    <scope>NUCLEOTIDE SEQUENCE [LARGE SCALE GENOMIC DNA]</scope>
    <source>
        <strain evidence="2">Hydrate Ridge</strain>
    </source>
</reference>
<dbReference type="Gene3D" id="3.30.2090.10">
    <property type="entry name" value="Multidrug efflux transporter AcrB TolC docking domain, DN and DC subdomains"/>
    <property type="match status" value="2"/>
</dbReference>
<evidence type="ECO:0000313" key="3">
    <source>
        <dbReference type="Proteomes" id="UP000030428"/>
    </source>
</evidence>
<sequence>MHKQRFTRGGAWSVYHPIGVIMIALAVVVLGLFSLYTLGIDLLPQLIYPEIRVRVLDPGVPATVMEDQITRQLEEQLAITEDAISVQSRTTEGRSAVDLSFAYGKDIDIAFRDASTRLDRAKRFLPSTIQSPIIYKRDPSQIPVLILAVSSHLRDAVELRTWVDKQLSKWFINLPGVAAAEVGGGLVREIQVLPDQQRLVALGLSLEDVIKALKQANVESAGGRLYMPEQEISTRVKGRWQRVEDIAMLRLNGGSVFLGDIAQIIDTHQDERLRVRFNNIPGIKLSIQKQPQANTVKVVDTVLERVAWLKAQHILPTDVELDVVDNQAIYVRQALKNAAYSALSGAVLAMLIVYLFLGNLRHTLIIGTAIPLAITVTMILMALGGLSLNIMTLGGLALGVGMVVDNTIVMLENITRHQQSADSPVEGTIKAVSEITSAIVAATTTNLAAIVPFLFVVGLIGLLFRELIFTISAAMVASLVVALTVVPALAGRLKSVHSTFSIHHSGLTKAFSYVLKHLLRWPLLVIALFCVGLWLSVPTFLNGKQIFLPNLDEGRVRINITGEPGIALQEMDKTVMQVENLLQQQAEVESVFTQMGGFIFGRSQYEVSHRSSLNVQLVPQRTISTDDWIKKFKKKVKQLGLVGIKIRMRSAGIRGIRLSRSDEEFSLRLQGNDLELANEVLERIADVPGLENLKHSAEEINQELAIVVDRQRANALGLTVEDIGRDLNILMNGRVVTDFIDGDESIDVRLRLPHNALQNPQDLQSVLVYNKERLAIRLDEIAKVEWIPVPSEILRDQQQRIIEISGNISADSSLPEVMAIVQERLAGYSWYEAGASEALQKNQELTKILLALAIFLVFVVMAVQYESLHNPLVILFSIPFVTIGVAIGIEWLEMPLSMPVWLGMIMLAGMVVNNAIVLVETIELQRAAGLPLQRAIVTAGELRLRPILMTTLTTVIGLLPLALSWGEGAKMLQPLAITIGFGLSFSLLVSLLLVPVCYQWLAQMTERLKKNLNRGFDG</sequence>
<keyword evidence="1" id="KW-0812">Transmembrane</keyword>
<feature type="transmembrane region" description="Helical" evidence="1">
    <location>
        <begin position="338"/>
        <end position="357"/>
    </location>
</feature>
<dbReference type="EMBL" id="JSZA02000097">
    <property type="protein sequence ID" value="KHD03418.2"/>
    <property type="molecule type" value="Genomic_DNA"/>
</dbReference>
<protein>
    <submittedName>
        <fullName evidence="2">Acriflavin resistance protein</fullName>
    </submittedName>
</protein>
<dbReference type="Pfam" id="PF00873">
    <property type="entry name" value="ACR_tran"/>
    <property type="match status" value="1"/>
</dbReference>
<feature type="transmembrane region" description="Helical" evidence="1">
    <location>
        <begin position="872"/>
        <end position="892"/>
    </location>
</feature>
<dbReference type="InterPro" id="IPR027463">
    <property type="entry name" value="AcrB_DN_DC_subdom"/>
</dbReference>
<feature type="transmembrane region" description="Helical" evidence="1">
    <location>
        <begin position="364"/>
        <end position="384"/>
    </location>
</feature>
<feature type="transmembrane region" description="Helical" evidence="1">
    <location>
        <begin position="438"/>
        <end position="461"/>
    </location>
</feature>
<feature type="transmembrane region" description="Helical" evidence="1">
    <location>
        <begin position="467"/>
        <end position="490"/>
    </location>
</feature>
<proteinExistence type="predicted"/>
<dbReference type="Gene3D" id="3.30.70.1320">
    <property type="entry name" value="Multidrug efflux transporter AcrB pore domain like"/>
    <property type="match status" value="1"/>
</dbReference>
<keyword evidence="1" id="KW-1133">Transmembrane helix</keyword>
<dbReference type="InterPro" id="IPR001036">
    <property type="entry name" value="Acrflvin-R"/>
</dbReference>
<feature type="transmembrane region" description="Helical" evidence="1">
    <location>
        <begin position="942"/>
        <end position="963"/>
    </location>
</feature>
<dbReference type="Gene3D" id="1.20.1640.10">
    <property type="entry name" value="Multidrug efflux transporter AcrB transmembrane domain"/>
    <property type="match status" value="2"/>
</dbReference>
<evidence type="ECO:0000256" key="1">
    <source>
        <dbReference type="SAM" id="Phobius"/>
    </source>
</evidence>
<dbReference type="GO" id="GO:0042910">
    <property type="term" value="F:xenobiotic transmembrane transporter activity"/>
    <property type="evidence" value="ECO:0007669"/>
    <property type="project" value="TreeGrafter"/>
</dbReference>
<feature type="transmembrane region" description="Helical" evidence="1">
    <location>
        <begin position="518"/>
        <end position="537"/>
    </location>
</feature>
<keyword evidence="3" id="KW-1185">Reference proteome</keyword>
<dbReference type="SUPFAM" id="SSF82866">
    <property type="entry name" value="Multidrug efflux transporter AcrB transmembrane domain"/>
    <property type="match status" value="2"/>
</dbReference>
<dbReference type="PANTHER" id="PTHR32063:SF0">
    <property type="entry name" value="SWARMING MOTILITY PROTEIN SWRC"/>
    <property type="match status" value="1"/>
</dbReference>
<organism evidence="2 3">
    <name type="scientific">Candidatus Thiomargarita nelsonii</name>
    <dbReference type="NCBI Taxonomy" id="1003181"/>
    <lineage>
        <taxon>Bacteria</taxon>
        <taxon>Pseudomonadati</taxon>
        <taxon>Pseudomonadota</taxon>
        <taxon>Gammaproteobacteria</taxon>
        <taxon>Thiotrichales</taxon>
        <taxon>Thiotrichaceae</taxon>
        <taxon>Thiomargarita</taxon>
    </lineage>
</organism>